<dbReference type="GO" id="GO:0003677">
    <property type="term" value="F:DNA binding"/>
    <property type="evidence" value="ECO:0007669"/>
    <property type="project" value="UniProtKB-KW"/>
</dbReference>
<dbReference type="PROSITE" id="PS50901">
    <property type="entry name" value="FTSK"/>
    <property type="match status" value="1"/>
</dbReference>
<organism evidence="18 19">
    <name type="scientific">Desulfocurvibacter africanus subsp. africanus str. Walvis Bay</name>
    <dbReference type="NCBI Taxonomy" id="690850"/>
    <lineage>
        <taxon>Bacteria</taxon>
        <taxon>Pseudomonadati</taxon>
        <taxon>Thermodesulfobacteriota</taxon>
        <taxon>Desulfovibrionia</taxon>
        <taxon>Desulfovibrionales</taxon>
        <taxon>Desulfovibrionaceae</taxon>
        <taxon>Desulfocurvibacter</taxon>
    </lineage>
</organism>
<reference evidence="18 19" key="1">
    <citation type="journal article" date="2011" name="J. Bacteriol.">
        <title>Genome sequence of the mercury-methylating and pleomorphic Desulfovibrio africanus Strain Walvis Bay.</title>
        <authorList>
            <person name="Brown S.D."/>
            <person name="Wall J.D."/>
            <person name="Kucken A.M."/>
            <person name="Gilmour C.C."/>
            <person name="Podar M."/>
            <person name="Brandt C.C."/>
            <person name="Teshima H."/>
            <person name="Detter J.C."/>
            <person name="Han C.S."/>
            <person name="Land M.L."/>
            <person name="Lucas S."/>
            <person name="Han J."/>
            <person name="Pennacchio L."/>
            <person name="Nolan M."/>
            <person name="Pitluck S."/>
            <person name="Woyke T."/>
            <person name="Goodwin L."/>
            <person name="Palumbo A.V."/>
            <person name="Elias D.A."/>
        </authorList>
    </citation>
    <scope>NUCLEOTIDE SEQUENCE [LARGE SCALE GENOMIC DNA]</scope>
    <source>
        <strain evidence="18 19">Walvis Bay</strain>
    </source>
</reference>
<dbReference type="SUPFAM" id="SSF46785">
    <property type="entry name" value="Winged helix' DNA-binding domain"/>
    <property type="match status" value="1"/>
</dbReference>
<dbReference type="HOGENOM" id="CLU_001981_9_7_7"/>
<dbReference type="GO" id="GO:0005524">
    <property type="term" value="F:ATP binding"/>
    <property type="evidence" value="ECO:0007669"/>
    <property type="project" value="UniProtKB-UniRule"/>
</dbReference>
<dbReference type="Gene3D" id="1.10.10.10">
    <property type="entry name" value="Winged helix-like DNA-binding domain superfamily/Winged helix DNA-binding domain"/>
    <property type="match status" value="1"/>
</dbReference>
<evidence type="ECO:0000313" key="18">
    <source>
        <dbReference type="EMBL" id="EGJ51317.1"/>
    </source>
</evidence>
<keyword evidence="19" id="KW-1185">Reference proteome</keyword>
<dbReference type="InterPro" id="IPR041027">
    <property type="entry name" value="FtsK_alpha"/>
</dbReference>
<keyword evidence="9 16" id="KW-1133">Transmembrane helix</keyword>
<comment type="subcellular location">
    <subcellularLocation>
        <location evidence="1">Cell membrane</location>
        <topology evidence="1">Multi-pass membrane protein</topology>
    </subcellularLocation>
</comment>
<accession>F3Z2I4</accession>
<comment type="similarity">
    <text evidence="2">Belongs to the FtsK/SpoIIIE/SftA family.</text>
</comment>
<feature type="compositionally biased region" description="Polar residues" evidence="15">
    <location>
        <begin position="294"/>
        <end position="321"/>
    </location>
</feature>
<evidence type="ECO:0000256" key="5">
    <source>
        <dbReference type="ARBA" id="ARBA00022692"/>
    </source>
</evidence>
<dbReference type="Pfam" id="PF13491">
    <property type="entry name" value="FtsK_4TM"/>
    <property type="match status" value="1"/>
</dbReference>
<evidence type="ECO:0000256" key="16">
    <source>
        <dbReference type="SAM" id="Phobius"/>
    </source>
</evidence>
<evidence type="ECO:0000256" key="14">
    <source>
        <dbReference type="PROSITE-ProRule" id="PRU00289"/>
    </source>
</evidence>
<evidence type="ECO:0000256" key="8">
    <source>
        <dbReference type="ARBA" id="ARBA00022840"/>
    </source>
</evidence>
<dbReference type="Pfam" id="PF17854">
    <property type="entry name" value="FtsK_alpha"/>
    <property type="match status" value="1"/>
</dbReference>
<feature type="transmembrane region" description="Helical" evidence="16">
    <location>
        <begin position="73"/>
        <end position="94"/>
    </location>
</feature>
<feature type="region of interest" description="Disordered" evidence="15">
    <location>
        <begin position="227"/>
        <end position="277"/>
    </location>
</feature>
<feature type="domain" description="FtsK" evidence="17">
    <location>
        <begin position="488"/>
        <end position="687"/>
    </location>
</feature>
<feature type="region of interest" description="Disordered" evidence="15">
    <location>
        <begin position="289"/>
        <end position="348"/>
    </location>
</feature>
<proteinExistence type="inferred from homology"/>
<feature type="transmembrane region" description="Helical" evidence="16">
    <location>
        <begin position="153"/>
        <end position="178"/>
    </location>
</feature>
<dbReference type="InterPro" id="IPR002543">
    <property type="entry name" value="FtsK_dom"/>
</dbReference>
<dbReference type="SMART" id="SM00843">
    <property type="entry name" value="Ftsk_gamma"/>
    <property type="match status" value="1"/>
</dbReference>
<sequence>MGPIKEGSATDGNKLFREIVGLFLIFSGIFLAVSLFSYHPQDPSFFYISSNSRDASNLAGIFGAHSAGLFVEFFGIGGILVPFLCLYLGALCFVRRLAMEWWRGLGIFLLTLTLITWANTPWAIQHISILRTSGGGLLGKEIYRWSQFLLRPFGALIVWSFILMASIQLTLGISWVMAGSGLHNRALGVWQRRKFKSKPHRSLKPAISAPESAKAQSVAFTPVVDEASPIKPASPTSERKSDFSFTALFKPEKEAEDTYERKRNPLIPSERGQEEAGEADLAFPAELFLPPQDPQTKAGSAERSGSATSVQPPSGSASRSRAITPRAAATTKAPLPEESDEPEDEHVPIDTSLALPPLELLAKQIGSTSVQNMADLEEKARALAACLSDFGVNGEVQRIVPGPVVTMFEYKPAPGVKLTRITSLSDDLAMALRAMAVRINAIPGKDLVGIEIPNEDREVVFLRDIFESEDFSSSKSRLTLALGKDIQGKPFVADLAKMPHLLVAGATGAGKSVCLNGILLSLLYKADPDEVKLLLVDPKRIELSVYADLPHLVHPVVTEMAMAKNALEWAVYEMEKRYEAMARLGVRNIDGFNQKLAKTNIEARPDLADLAPMPYLVIVIDELADLMMTAAKEAEMAIVRLAQLARASGIHLILATQRPSVDVVTGLIKANFPTRISFQVTSKHDSRTILDTIGAEKLLGRGDMLYKPSGGSFLRLHGAYVGEDEIAHVVEFWKAKIPQSFELDFAAWQQDGTNETAEGMPGGLDGDPVYQEAMDFVLEQGKASISLIQRRFRIGFNRAARYIEQMEMDGLLGPQEGSKPRQVLRGRE</sequence>
<dbReference type="Pfam" id="PF01580">
    <property type="entry name" value="FtsK_SpoIIIE"/>
    <property type="match status" value="1"/>
</dbReference>
<dbReference type="GO" id="GO:0051301">
    <property type="term" value="P:cell division"/>
    <property type="evidence" value="ECO:0007669"/>
    <property type="project" value="UniProtKB-KW"/>
</dbReference>
<dbReference type="SMART" id="SM00382">
    <property type="entry name" value="AAA"/>
    <property type="match status" value="1"/>
</dbReference>
<dbReference type="InterPro" id="IPR036390">
    <property type="entry name" value="WH_DNA-bd_sf"/>
</dbReference>
<dbReference type="RefSeq" id="WP_014260966.1">
    <property type="nucleotide sequence ID" value="NC_016629.1"/>
</dbReference>
<dbReference type="GO" id="GO:0007059">
    <property type="term" value="P:chromosome segregation"/>
    <property type="evidence" value="ECO:0007669"/>
    <property type="project" value="UniProtKB-KW"/>
</dbReference>
<feature type="transmembrane region" description="Helical" evidence="16">
    <location>
        <begin position="101"/>
        <end position="118"/>
    </location>
</feature>
<keyword evidence="10" id="KW-0238">DNA-binding</keyword>
<evidence type="ECO:0000313" key="19">
    <source>
        <dbReference type="Proteomes" id="UP000007844"/>
    </source>
</evidence>
<dbReference type="InterPro" id="IPR036388">
    <property type="entry name" value="WH-like_DNA-bd_sf"/>
</dbReference>
<dbReference type="AlphaFoldDB" id="F3Z2I4"/>
<dbReference type="Proteomes" id="UP000007844">
    <property type="component" value="Chromosome"/>
</dbReference>
<keyword evidence="3" id="KW-1003">Cell membrane</keyword>
<feature type="binding site" evidence="14">
    <location>
        <begin position="505"/>
        <end position="512"/>
    </location>
    <ligand>
        <name>ATP</name>
        <dbReference type="ChEBI" id="CHEBI:30616"/>
    </ligand>
</feature>
<comment type="subunit">
    <text evidence="13">Homohexamer. Forms a ring that surrounds DNA.</text>
</comment>
<gene>
    <name evidence="18" type="ORF">Desaf_3016</name>
</gene>
<keyword evidence="8 14" id="KW-0067">ATP-binding</keyword>
<keyword evidence="4 18" id="KW-0132">Cell division</keyword>
<dbReference type="InterPro" id="IPR018541">
    <property type="entry name" value="Ftsk_gamma"/>
</dbReference>
<keyword evidence="6 14" id="KW-0547">Nucleotide-binding</keyword>
<dbReference type="InterPro" id="IPR027417">
    <property type="entry name" value="P-loop_NTPase"/>
</dbReference>
<keyword evidence="5 16" id="KW-0812">Transmembrane</keyword>
<evidence type="ECO:0000256" key="3">
    <source>
        <dbReference type="ARBA" id="ARBA00022475"/>
    </source>
</evidence>
<evidence type="ECO:0000256" key="11">
    <source>
        <dbReference type="ARBA" id="ARBA00023136"/>
    </source>
</evidence>
<evidence type="ECO:0000256" key="13">
    <source>
        <dbReference type="ARBA" id="ARBA00025923"/>
    </source>
</evidence>
<dbReference type="SUPFAM" id="SSF52540">
    <property type="entry name" value="P-loop containing nucleoside triphosphate hydrolases"/>
    <property type="match status" value="1"/>
</dbReference>
<keyword evidence="7" id="KW-0159">Chromosome partition</keyword>
<evidence type="ECO:0000256" key="4">
    <source>
        <dbReference type="ARBA" id="ARBA00022618"/>
    </source>
</evidence>
<evidence type="ECO:0000256" key="2">
    <source>
        <dbReference type="ARBA" id="ARBA00006474"/>
    </source>
</evidence>
<evidence type="ECO:0000259" key="17">
    <source>
        <dbReference type="PROSITE" id="PS50901"/>
    </source>
</evidence>
<dbReference type="STRING" id="690850.Desaf_3016"/>
<dbReference type="eggNOG" id="COG1674">
    <property type="taxonomic scope" value="Bacteria"/>
</dbReference>
<evidence type="ECO:0000256" key="9">
    <source>
        <dbReference type="ARBA" id="ARBA00022989"/>
    </source>
</evidence>
<dbReference type="PANTHER" id="PTHR22683:SF41">
    <property type="entry name" value="DNA TRANSLOCASE FTSK"/>
    <property type="match status" value="1"/>
</dbReference>
<protein>
    <submittedName>
        <fullName evidence="18">Cell division protein FtsK/SpoIIIE</fullName>
    </submittedName>
</protein>
<dbReference type="GO" id="GO:0005886">
    <property type="term" value="C:plasma membrane"/>
    <property type="evidence" value="ECO:0007669"/>
    <property type="project" value="UniProtKB-SubCell"/>
</dbReference>
<dbReference type="Pfam" id="PF09397">
    <property type="entry name" value="FtsK_gamma"/>
    <property type="match status" value="1"/>
</dbReference>
<keyword evidence="11 16" id="KW-0472">Membrane</keyword>
<dbReference type="PANTHER" id="PTHR22683">
    <property type="entry name" value="SPORULATION PROTEIN RELATED"/>
    <property type="match status" value="1"/>
</dbReference>
<dbReference type="Gene3D" id="3.40.50.300">
    <property type="entry name" value="P-loop containing nucleotide triphosphate hydrolases"/>
    <property type="match status" value="1"/>
</dbReference>
<keyword evidence="12" id="KW-0131">Cell cycle</keyword>
<dbReference type="Gene3D" id="3.30.980.40">
    <property type="match status" value="1"/>
</dbReference>
<evidence type="ECO:0000256" key="15">
    <source>
        <dbReference type="SAM" id="MobiDB-lite"/>
    </source>
</evidence>
<name>F3Z2I4_DESAF</name>
<evidence type="ECO:0000256" key="12">
    <source>
        <dbReference type="ARBA" id="ARBA00023306"/>
    </source>
</evidence>
<evidence type="ECO:0000256" key="10">
    <source>
        <dbReference type="ARBA" id="ARBA00023125"/>
    </source>
</evidence>
<evidence type="ECO:0000256" key="7">
    <source>
        <dbReference type="ARBA" id="ARBA00022829"/>
    </source>
</evidence>
<evidence type="ECO:0000256" key="6">
    <source>
        <dbReference type="ARBA" id="ARBA00022741"/>
    </source>
</evidence>
<dbReference type="KEGG" id="daf:Desaf_3016"/>
<dbReference type="InterPro" id="IPR025199">
    <property type="entry name" value="FtsK_4TM"/>
</dbReference>
<feature type="transmembrane region" description="Helical" evidence="16">
    <location>
        <begin position="20"/>
        <end position="38"/>
    </location>
</feature>
<dbReference type="EMBL" id="CP003221">
    <property type="protein sequence ID" value="EGJ51317.1"/>
    <property type="molecule type" value="Genomic_DNA"/>
</dbReference>
<dbReference type="InterPro" id="IPR003593">
    <property type="entry name" value="AAA+_ATPase"/>
</dbReference>
<feature type="compositionally biased region" description="Basic and acidic residues" evidence="15">
    <location>
        <begin position="250"/>
        <end position="263"/>
    </location>
</feature>
<dbReference type="InterPro" id="IPR050206">
    <property type="entry name" value="FtsK/SpoIIIE/SftA"/>
</dbReference>
<evidence type="ECO:0000256" key="1">
    <source>
        <dbReference type="ARBA" id="ARBA00004651"/>
    </source>
</evidence>